<sequence length="125" mass="13913">MIGVKGDLSRKEGHAHMTESTNGDNLKKVQLNLSEVENVKPLLGGNINKEDESLLLPNLTLGPEVEVETSSDNVGTKLDSEKDENFETHVRYGKNLVYKRTKTIPESIHIEEFDLTLHGVNFVSP</sequence>
<dbReference type="EMBL" id="JAMSHJ010000001">
    <property type="protein sequence ID" value="KAI5446520.1"/>
    <property type="molecule type" value="Genomic_DNA"/>
</dbReference>
<dbReference type="Gramene" id="Psat01G0438500-T1">
    <property type="protein sequence ID" value="KAI5446520.1"/>
    <property type="gene ID" value="KIW84_014385"/>
</dbReference>
<dbReference type="AlphaFoldDB" id="A0A9D5GZ22"/>
<dbReference type="Proteomes" id="UP001058974">
    <property type="component" value="Chromosome 1"/>
</dbReference>
<feature type="region of interest" description="Disordered" evidence="1">
    <location>
        <begin position="1"/>
        <end position="26"/>
    </location>
</feature>
<evidence type="ECO:0000256" key="1">
    <source>
        <dbReference type="SAM" id="MobiDB-lite"/>
    </source>
</evidence>
<keyword evidence="3" id="KW-1185">Reference proteome</keyword>
<evidence type="ECO:0000313" key="3">
    <source>
        <dbReference type="Proteomes" id="UP001058974"/>
    </source>
</evidence>
<proteinExistence type="predicted"/>
<name>A0A9D5GZ22_PEA</name>
<evidence type="ECO:0000313" key="2">
    <source>
        <dbReference type="EMBL" id="KAI5446520.1"/>
    </source>
</evidence>
<accession>A0A9D5GZ22</accession>
<feature type="compositionally biased region" description="Basic and acidic residues" evidence="1">
    <location>
        <begin position="7"/>
        <end position="17"/>
    </location>
</feature>
<gene>
    <name evidence="2" type="ORF">KIW84_014385</name>
</gene>
<protein>
    <submittedName>
        <fullName evidence="2">Uncharacterized protein</fullName>
    </submittedName>
</protein>
<organism evidence="2 3">
    <name type="scientific">Pisum sativum</name>
    <name type="common">Garden pea</name>
    <name type="synonym">Lathyrus oleraceus</name>
    <dbReference type="NCBI Taxonomy" id="3888"/>
    <lineage>
        <taxon>Eukaryota</taxon>
        <taxon>Viridiplantae</taxon>
        <taxon>Streptophyta</taxon>
        <taxon>Embryophyta</taxon>
        <taxon>Tracheophyta</taxon>
        <taxon>Spermatophyta</taxon>
        <taxon>Magnoliopsida</taxon>
        <taxon>eudicotyledons</taxon>
        <taxon>Gunneridae</taxon>
        <taxon>Pentapetalae</taxon>
        <taxon>rosids</taxon>
        <taxon>fabids</taxon>
        <taxon>Fabales</taxon>
        <taxon>Fabaceae</taxon>
        <taxon>Papilionoideae</taxon>
        <taxon>50 kb inversion clade</taxon>
        <taxon>NPAAA clade</taxon>
        <taxon>Hologalegina</taxon>
        <taxon>IRL clade</taxon>
        <taxon>Fabeae</taxon>
        <taxon>Lathyrus</taxon>
    </lineage>
</organism>
<comment type="caution">
    <text evidence="2">The sequence shown here is derived from an EMBL/GenBank/DDBJ whole genome shotgun (WGS) entry which is preliminary data.</text>
</comment>
<reference evidence="2 3" key="1">
    <citation type="journal article" date="2022" name="Nat. Genet.">
        <title>Improved pea reference genome and pan-genome highlight genomic features and evolutionary characteristics.</title>
        <authorList>
            <person name="Yang T."/>
            <person name="Liu R."/>
            <person name="Luo Y."/>
            <person name="Hu S."/>
            <person name="Wang D."/>
            <person name="Wang C."/>
            <person name="Pandey M.K."/>
            <person name="Ge S."/>
            <person name="Xu Q."/>
            <person name="Li N."/>
            <person name="Li G."/>
            <person name="Huang Y."/>
            <person name="Saxena R.K."/>
            <person name="Ji Y."/>
            <person name="Li M."/>
            <person name="Yan X."/>
            <person name="He Y."/>
            <person name="Liu Y."/>
            <person name="Wang X."/>
            <person name="Xiang C."/>
            <person name="Varshney R.K."/>
            <person name="Ding H."/>
            <person name="Gao S."/>
            <person name="Zong X."/>
        </authorList>
    </citation>
    <scope>NUCLEOTIDE SEQUENCE [LARGE SCALE GENOMIC DNA]</scope>
    <source>
        <strain evidence="2 3">cv. Zhongwan 6</strain>
    </source>
</reference>